<dbReference type="InterPro" id="IPR017452">
    <property type="entry name" value="GPCR_Rhodpsn_7TM"/>
</dbReference>
<name>A0ABD2IS05_HETSC</name>
<feature type="transmembrane region" description="Helical" evidence="5">
    <location>
        <begin position="91"/>
        <end position="114"/>
    </location>
</feature>
<keyword evidence="2 5" id="KW-0812">Transmembrane</keyword>
<dbReference type="GO" id="GO:0016020">
    <property type="term" value="C:membrane"/>
    <property type="evidence" value="ECO:0007669"/>
    <property type="project" value="UniProtKB-SubCell"/>
</dbReference>
<feature type="transmembrane region" description="Helical" evidence="5">
    <location>
        <begin position="183"/>
        <end position="213"/>
    </location>
</feature>
<evidence type="ECO:0000259" key="6">
    <source>
        <dbReference type="PROSITE" id="PS50262"/>
    </source>
</evidence>
<dbReference type="AlphaFoldDB" id="A0ABD2IS05"/>
<feature type="domain" description="G-protein coupled receptors family 1 profile" evidence="6">
    <location>
        <begin position="31"/>
        <end position="237"/>
    </location>
</feature>
<dbReference type="PANTHER" id="PTHR31552">
    <property type="entry name" value="SERPENTINE RECEPTOR CLASS GAMMA"/>
    <property type="match status" value="1"/>
</dbReference>
<feature type="transmembrane region" description="Helical" evidence="5">
    <location>
        <begin position="49"/>
        <end position="71"/>
    </location>
</feature>
<evidence type="ECO:0000256" key="2">
    <source>
        <dbReference type="ARBA" id="ARBA00022692"/>
    </source>
</evidence>
<comment type="subcellular location">
    <subcellularLocation>
        <location evidence="1">Membrane</location>
    </subcellularLocation>
</comment>
<dbReference type="Gene3D" id="1.20.1070.10">
    <property type="entry name" value="Rhodopsin 7-helix transmembrane proteins"/>
    <property type="match status" value="1"/>
</dbReference>
<sequence>MLLDPLFNWFLSHQIPFIYLSTIVTLPSVLLYIAEIVTVLRHKQLHNSFYALFIARAFADLLHTLNSYFALKLPVAFGASLSGIYVMLPNLVLRLSFFVAIYSFQAINLATVFVSVNRLSAVLTPLSHEKLWNVFLLPVAVLMIFVTPLLALVFAFQMSVTLVPTLKASSSSFRLGESAETNFAPLVSVICSFVATISLLLCLLLNFGTLAVLRQRRWRRSSILPMESESQRTERKLGIYTLCTFAGHMTVSLLMIGMSICARLGFPTAVESLYAQYACAMDWCTVVLSSWLLLWASSSFRQQLVDDLMPKWAKKWLLTNSTITAANDHRIVAANGATIIWDERRKTEIG</sequence>
<dbReference type="Pfam" id="PF10323">
    <property type="entry name" value="7TM_GPCR_Srv"/>
    <property type="match status" value="1"/>
</dbReference>
<evidence type="ECO:0000313" key="7">
    <source>
        <dbReference type="EMBL" id="KAL3082006.1"/>
    </source>
</evidence>
<comment type="caution">
    <text evidence="7">The sequence shown here is derived from an EMBL/GenBank/DDBJ whole genome shotgun (WGS) entry which is preliminary data.</text>
</comment>
<gene>
    <name evidence="7" type="ORF">niasHS_013027</name>
</gene>
<keyword evidence="3 5" id="KW-1133">Transmembrane helix</keyword>
<protein>
    <recommendedName>
        <fullName evidence="6">G-protein coupled receptors family 1 profile domain-containing protein</fullName>
    </recommendedName>
</protein>
<evidence type="ECO:0000256" key="1">
    <source>
        <dbReference type="ARBA" id="ARBA00004370"/>
    </source>
</evidence>
<keyword evidence="8" id="KW-1185">Reference proteome</keyword>
<evidence type="ECO:0000256" key="3">
    <source>
        <dbReference type="ARBA" id="ARBA00022989"/>
    </source>
</evidence>
<keyword evidence="4 5" id="KW-0472">Membrane</keyword>
<organism evidence="7 8">
    <name type="scientific">Heterodera schachtii</name>
    <name type="common">Sugarbeet cyst nematode worm</name>
    <name type="synonym">Tylenchus schachtii</name>
    <dbReference type="NCBI Taxonomy" id="97005"/>
    <lineage>
        <taxon>Eukaryota</taxon>
        <taxon>Metazoa</taxon>
        <taxon>Ecdysozoa</taxon>
        <taxon>Nematoda</taxon>
        <taxon>Chromadorea</taxon>
        <taxon>Rhabditida</taxon>
        <taxon>Tylenchina</taxon>
        <taxon>Tylenchomorpha</taxon>
        <taxon>Tylenchoidea</taxon>
        <taxon>Heteroderidae</taxon>
        <taxon>Heteroderinae</taxon>
        <taxon>Heterodera</taxon>
    </lineage>
</organism>
<dbReference type="EMBL" id="JBICCN010000255">
    <property type="protein sequence ID" value="KAL3082006.1"/>
    <property type="molecule type" value="Genomic_DNA"/>
</dbReference>
<dbReference type="SUPFAM" id="SSF81321">
    <property type="entry name" value="Family A G protein-coupled receptor-like"/>
    <property type="match status" value="1"/>
</dbReference>
<feature type="transmembrane region" description="Helical" evidence="5">
    <location>
        <begin position="237"/>
        <end position="262"/>
    </location>
</feature>
<dbReference type="InterPro" id="IPR019426">
    <property type="entry name" value="7TM_GPCR_serpentine_rcpt_Srv"/>
</dbReference>
<reference evidence="7 8" key="1">
    <citation type="submission" date="2024-10" db="EMBL/GenBank/DDBJ databases">
        <authorList>
            <person name="Kim D."/>
        </authorList>
    </citation>
    <scope>NUCLEOTIDE SEQUENCE [LARGE SCALE GENOMIC DNA]</scope>
    <source>
        <strain evidence="7">Taebaek</strain>
    </source>
</reference>
<proteinExistence type="predicted"/>
<evidence type="ECO:0000256" key="4">
    <source>
        <dbReference type="ARBA" id="ARBA00023136"/>
    </source>
</evidence>
<feature type="transmembrane region" description="Helical" evidence="5">
    <location>
        <begin position="135"/>
        <end position="163"/>
    </location>
</feature>
<evidence type="ECO:0000256" key="5">
    <source>
        <dbReference type="SAM" id="Phobius"/>
    </source>
</evidence>
<feature type="transmembrane region" description="Helical" evidence="5">
    <location>
        <begin position="274"/>
        <end position="294"/>
    </location>
</feature>
<dbReference type="Proteomes" id="UP001620645">
    <property type="component" value="Unassembled WGS sequence"/>
</dbReference>
<feature type="transmembrane region" description="Helical" evidence="5">
    <location>
        <begin position="15"/>
        <end position="37"/>
    </location>
</feature>
<accession>A0ABD2IS05</accession>
<dbReference type="PANTHER" id="PTHR31552:SF8">
    <property type="entry name" value="SERPENTINE RECEPTOR CLASS GAMMA"/>
    <property type="match status" value="1"/>
</dbReference>
<evidence type="ECO:0000313" key="8">
    <source>
        <dbReference type="Proteomes" id="UP001620645"/>
    </source>
</evidence>
<dbReference type="PROSITE" id="PS50262">
    <property type="entry name" value="G_PROTEIN_RECEP_F1_2"/>
    <property type="match status" value="1"/>
</dbReference>